<evidence type="ECO:0000256" key="1">
    <source>
        <dbReference type="SAM" id="MobiDB-lite"/>
    </source>
</evidence>
<dbReference type="PROSITE" id="PS50181">
    <property type="entry name" value="FBOX"/>
    <property type="match status" value="1"/>
</dbReference>
<dbReference type="EMBL" id="CAWUON010000071">
    <property type="protein sequence ID" value="CAK7271362.1"/>
    <property type="molecule type" value="Genomic_DNA"/>
</dbReference>
<dbReference type="CDD" id="cd09917">
    <property type="entry name" value="F-box_SF"/>
    <property type="match status" value="1"/>
</dbReference>
<evidence type="ECO:0000259" key="2">
    <source>
        <dbReference type="PROSITE" id="PS50181"/>
    </source>
</evidence>
<dbReference type="Gene3D" id="1.20.1280.50">
    <property type="match status" value="1"/>
</dbReference>
<evidence type="ECO:0000313" key="4">
    <source>
        <dbReference type="Proteomes" id="UP001642502"/>
    </source>
</evidence>
<dbReference type="Proteomes" id="UP001642502">
    <property type="component" value="Unassembled WGS sequence"/>
</dbReference>
<name>A0ABP0DVQ0_9PEZI</name>
<dbReference type="Pfam" id="PF00646">
    <property type="entry name" value="F-box"/>
    <property type="match status" value="1"/>
</dbReference>
<sequence>MVLVQAKPSPVPGPDLLSRLPVELLLRITHHLKTTELCAVRLCSRSLESALRHSFVLEFFQRKQFMLTDFSLQTLLAIARHPVMSQALRHVSISLDELSGLGLYCPQSRNAMECMALHVQQETLFMSGRAQQLLAAAFSLLPNLEIVQLRDTTSRTRYRDGSHAPWRSYGLRCTQDVLGKIDRRFQFQNENPEISSIAFSIVMTALAVSNARPESIEVKMHSKWAGLKYFAFDLSPVPRLGLPGVSAENDDGNKLAVLAALRKLHLKLQFVVNPHKASHLESDDSPLDGKSGRAATECIPLHVWLAHCPNVQWFRLNLHKESRNHNDVFLRRLGSPLPAAYPLPAGSKASRNITMPFASHLRRFDLGVACCRRDVLLKLLNCFPALEHLSLFRFSLIRDKKTADTPYNIWNKFFDELATSTLGLQLKEMSLRRLSVAIYSYTQPYMLKPYIVTFTEDEVDDIHFKAEDGKPMASWLQDIHMGVLLQEWPGGYIINENDDDDAPGTPESENASYDRYMSEDLYCSSYATEDLELMEERMKERRDKEDNESCK</sequence>
<dbReference type="InterPro" id="IPR001810">
    <property type="entry name" value="F-box_dom"/>
</dbReference>
<dbReference type="InterPro" id="IPR036047">
    <property type="entry name" value="F-box-like_dom_sf"/>
</dbReference>
<organism evidence="3 4">
    <name type="scientific">Sporothrix epigloea</name>
    <dbReference type="NCBI Taxonomy" id="1892477"/>
    <lineage>
        <taxon>Eukaryota</taxon>
        <taxon>Fungi</taxon>
        <taxon>Dikarya</taxon>
        <taxon>Ascomycota</taxon>
        <taxon>Pezizomycotina</taxon>
        <taxon>Sordariomycetes</taxon>
        <taxon>Sordariomycetidae</taxon>
        <taxon>Ophiostomatales</taxon>
        <taxon>Ophiostomataceae</taxon>
        <taxon>Sporothrix</taxon>
    </lineage>
</organism>
<feature type="domain" description="F-box" evidence="2">
    <location>
        <begin position="14"/>
        <end position="63"/>
    </location>
</feature>
<keyword evidence="4" id="KW-1185">Reference proteome</keyword>
<proteinExistence type="predicted"/>
<protein>
    <recommendedName>
        <fullName evidence="2">F-box domain-containing protein</fullName>
    </recommendedName>
</protein>
<comment type="caution">
    <text evidence="3">The sequence shown here is derived from an EMBL/GenBank/DDBJ whole genome shotgun (WGS) entry which is preliminary data.</text>
</comment>
<gene>
    <name evidence="3" type="ORF">SEPCBS119000_004566</name>
</gene>
<dbReference type="SMART" id="SM00256">
    <property type="entry name" value="FBOX"/>
    <property type="match status" value="1"/>
</dbReference>
<evidence type="ECO:0000313" key="3">
    <source>
        <dbReference type="EMBL" id="CAK7271362.1"/>
    </source>
</evidence>
<reference evidence="3 4" key="1">
    <citation type="submission" date="2024-01" db="EMBL/GenBank/DDBJ databases">
        <authorList>
            <person name="Allen C."/>
            <person name="Tagirdzhanova G."/>
        </authorList>
    </citation>
    <scope>NUCLEOTIDE SEQUENCE [LARGE SCALE GENOMIC DNA]</scope>
    <source>
        <strain evidence="3 4">CBS 119000</strain>
    </source>
</reference>
<dbReference type="SUPFAM" id="SSF81383">
    <property type="entry name" value="F-box domain"/>
    <property type="match status" value="1"/>
</dbReference>
<accession>A0ABP0DVQ0</accession>
<feature type="region of interest" description="Disordered" evidence="1">
    <location>
        <begin position="495"/>
        <end position="514"/>
    </location>
</feature>